<organism evidence="1">
    <name type="scientific">Candidatus Kentrum sp. FW</name>
    <dbReference type="NCBI Taxonomy" id="2126338"/>
    <lineage>
        <taxon>Bacteria</taxon>
        <taxon>Pseudomonadati</taxon>
        <taxon>Pseudomonadota</taxon>
        <taxon>Gammaproteobacteria</taxon>
        <taxon>Candidatus Kentrum</taxon>
    </lineage>
</organism>
<name>A0A450SR28_9GAMM</name>
<gene>
    <name evidence="1" type="ORF">BECKFW1821A_GA0114235_106120</name>
</gene>
<accession>A0A450SR28</accession>
<reference evidence="1" key="1">
    <citation type="submission" date="2019-02" db="EMBL/GenBank/DDBJ databases">
        <authorList>
            <person name="Gruber-Vodicka R. H."/>
            <person name="Seah K. B. B."/>
        </authorList>
    </citation>
    <scope>NUCLEOTIDE SEQUENCE</scope>
    <source>
        <strain evidence="1">BECK_BZ15</strain>
    </source>
</reference>
<protein>
    <submittedName>
        <fullName evidence="1">Uncharacterized protein</fullName>
    </submittedName>
</protein>
<dbReference type="AlphaFoldDB" id="A0A450SR28"/>
<dbReference type="EMBL" id="CAADEW010000061">
    <property type="protein sequence ID" value="VFJ56484.1"/>
    <property type="molecule type" value="Genomic_DNA"/>
</dbReference>
<proteinExistence type="predicted"/>
<evidence type="ECO:0000313" key="1">
    <source>
        <dbReference type="EMBL" id="VFJ56484.1"/>
    </source>
</evidence>
<sequence length="183" mass="20257">MNRNHNTARKVRQFITAGTAGEEVPARSTFTPAFVDALLHREGDLDRDGYVIGTELGLHLQSEVSRYAVQTPQFGKIRDRELAKGDFVFVLGSGGPKPKVAVAQKVEKAAPPASRDMELAFWNTIEDSKDPDDYRAYLGQFPNGVFAGLARNRIGKLATSKSSVDTLFFVKFWLLLNRLTLNG</sequence>